<dbReference type="HOGENOM" id="CLU_157440_0_0_1"/>
<dbReference type="InParanoid" id="A0A0C3EM09"/>
<evidence type="ECO:0000313" key="1">
    <source>
        <dbReference type="EMBL" id="KIM69234.1"/>
    </source>
</evidence>
<dbReference type="EMBL" id="KN822007">
    <property type="protein sequence ID" value="KIM69234.1"/>
    <property type="molecule type" value="Genomic_DNA"/>
</dbReference>
<dbReference type="Proteomes" id="UP000053989">
    <property type="component" value="Unassembled WGS sequence"/>
</dbReference>
<keyword evidence="2" id="KW-1185">Reference proteome</keyword>
<dbReference type="OrthoDB" id="3208495at2759"/>
<evidence type="ECO:0000313" key="2">
    <source>
        <dbReference type="Proteomes" id="UP000053989"/>
    </source>
</evidence>
<organism evidence="1 2">
    <name type="scientific">Scleroderma citrinum Foug A</name>
    <dbReference type="NCBI Taxonomy" id="1036808"/>
    <lineage>
        <taxon>Eukaryota</taxon>
        <taxon>Fungi</taxon>
        <taxon>Dikarya</taxon>
        <taxon>Basidiomycota</taxon>
        <taxon>Agaricomycotina</taxon>
        <taxon>Agaricomycetes</taxon>
        <taxon>Agaricomycetidae</taxon>
        <taxon>Boletales</taxon>
        <taxon>Sclerodermatineae</taxon>
        <taxon>Sclerodermataceae</taxon>
        <taxon>Scleroderma</taxon>
    </lineage>
</organism>
<dbReference type="STRING" id="1036808.A0A0C3EM09"/>
<protein>
    <submittedName>
        <fullName evidence="1">Uncharacterized protein</fullName>
    </submittedName>
</protein>
<accession>A0A0C3EM09</accession>
<dbReference type="AlphaFoldDB" id="A0A0C3EM09"/>
<reference evidence="1 2" key="1">
    <citation type="submission" date="2014-04" db="EMBL/GenBank/DDBJ databases">
        <authorList>
            <consortium name="DOE Joint Genome Institute"/>
            <person name="Kuo A."/>
            <person name="Kohler A."/>
            <person name="Nagy L.G."/>
            <person name="Floudas D."/>
            <person name="Copeland A."/>
            <person name="Barry K.W."/>
            <person name="Cichocki N."/>
            <person name="Veneault-Fourrey C."/>
            <person name="LaButti K."/>
            <person name="Lindquist E.A."/>
            <person name="Lipzen A."/>
            <person name="Lundell T."/>
            <person name="Morin E."/>
            <person name="Murat C."/>
            <person name="Sun H."/>
            <person name="Tunlid A."/>
            <person name="Henrissat B."/>
            <person name="Grigoriev I.V."/>
            <person name="Hibbett D.S."/>
            <person name="Martin F."/>
            <person name="Nordberg H.P."/>
            <person name="Cantor M.N."/>
            <person name="Hua S.X."/>
        </authorList>
    </citation>
    <scope>NUCLEOTIDE SEQUENCE [LARGE SCALE GENOMIC DNA]</scope>
    <source>
        <strain evidence="1 2">Foug A</strain>
    </source>
</reference>
<name>A0A0C3EM09_9AGAM</name>
<proteinExistence type="predicted"/>
<reference evidence="2" key="2">
    <citation type="submission" date="2015-01" db="EMBL/GenBank/DDBJ databases">
        <title>Evolutionary Origins and Diversification of the Mycorrhizal Mutualists.</title>
        <authorList>
            <consortium name="DOE Joint Genome Institute"/>
            <consortium name="Mycorrhizal Genomics Consortium"/>
            <person name="Kohler A."/>
            <person name="Kuo A."/>
            <person name="Nagy L.G."/>
            <person name="Floudas D."/>
            <person name="Copeland A."/>
            <person name="Barry K.W."/>
            <person name="Cichocki N."/>
            <person name="Veneault-Fourrey C."/>
            <person name="LaButti K."/>
            <person name="Lindquist E.A."/>
            <person name="Lipzen A."/>
            <person name="Lundell T."/>
            <person name="Morin E."/>
            <person name="Murat C."/>
            <person name="Riley R."/>
            <person name="Ohm R."/>
            <person name="Sun H."/>
            <person name="Tunlid A."/>
            <person name="Henrissat B."/>
            <person name="Grigoriev I.V."/>
            <person name="Hibbett D.S."/>
            <person name="Martin F."/>
        </authorList>
    </citation>
    <scope>NUCLEOTIDE SEQUENCE [LARGE SCALE GENOMIC DNA]</scope>
    <source>
        <strain evidence="2">Foug A</strain>
    </source>
</reference>
<gene>
    <name evidence="1" type="ORF">SCLCIDRAFT_1177144</name>
</gene>
<sequence length="124" mass="13912">MGNGEKSSAETTRLVHDVLLADDFKLEDLSGFNAETAIKNMDKSEAALALDRQSTGAPEWDGWKMNVGIKIQVPLREKCSEGTGKMFTVPDLAYHPLVSVIRAAFTDPVSQWFVEYKLLLWFIY</sequence>